<feature type="compositionally biased region" description="Basic and acidic residues" evidence="1">
    <location>
        <begin position="8"/>
        <end position="17"/>
    </location>
</feature>
<feature type="transmembrane region" description="Helical" evidence="2">
    <location>
        <begin position="123"/>
        <end position="146"/>
    </location>
</feature>
<protein>
    <recommendedName>
        <fullName evidence="3">DUF5666 domain-containing protein</fullName>
    </recommendedName>
</protein>
<gene>
    <name evidence="4" type="ORF">B0T46_06350</name>
</gene>
<evidence type="ECO:0000259" key="3">
    <source>
        <dbReference type="Pfam" id="PF18914"/>
    </source>
</evidence>
<feature type="compositionally biased region" description="Polar residues" evidence="1">
    <location>
        <begin position="152"/>
        <end position="164"/>
    </location>
</feature>
<keyword evidence="5" id="KW-1185">Reference proteome</keyword>
<keyword evidence="2" id="KW-0812">Transmembrane</keyword>
<feature type="compositionally biased region" description="Polar residues" evidence="1">
    <location>
        <begin position="46"/>
        <end position="62"/>
    </location>
</feature>
<feature type="region of interest" description="Disordered" evidence="1">
    <location>
        <begin position="152"/>
        <end position="195"/>
    </location>
</feature>
<evidence type="ECO:0000256" key="1">
    <source>
        <dbReference type="SAM" id="MobiDB-lite"/>
    </source>
</evidence>
<sequence>MTNPNDPWARRPDEPTEHLGQPGKSAAESLEPLHTSDYTEAYGQPGQPTTAYPGNETYQAWSQGPHPTRELTTYDSGWDGSGTYGYDQQGVPTQQAYRAGAWSPGSGPPEGGPPRPPKRNTGLWIGLGLAVVLLVGLLGVFAGLLFGGDDSATTASETGTSPVPTQGRLPDRGTEPSEPPLVFPSYPGTEDPGSAGAVMGRIDANDGATLTISSLDGSDVTVHTGPETQVISLAGTSVTDLPAGDLVVVQGDRAPDGSIHAQLIISAAMPGPGR</sequence>
<dbReference type="AlphaFoldDB" id="A0A1V2TJ31"/>
<keyword evidence="2" id="KW-1133">Transmembrane helix</keyword>
<proteinExistence type="predicted"/>
<dbReference type="Pfam" id="PF18914">
    <property type="entry name" value="DUF5666"/>
    <property type="match status" value="1"/>
</dbReference>
<dbReference type="Proteomes" id="UP000188836">
    <property type="component" value="Unassembled WGS sequence"/>
</dbReference>
<dbReference type="STRING" id="1538463.B0T36_19225"/>
<dbReference type="EMBL" id="MUMY01000004">
    <property type="protein sequence ID" value="ONM49486.1"/>
    <property type="molecule type" value="Genomic_DNA"/>
</dbReference>
<feature type="compositionally biased region" description="Pro residues" evidence="1">
    <location>
        <begin position="106"/>
        <end position="115"/>
    </location>
</feature>
<dbReference type="OrthoDB" id="4567503at2"/>
<evidence type="ECO:0000256" key="2">
    <source>
        <dbReference type="SAM" id="Phobius"/>
    </source>
</evidence>
<feature type="region of interest" description="Disordered" evidence="1">
    <location>
        <begin position="1"/>
        <end position="119"/>
    </location>
</feature>
<reference evidence="4 5" key="1">
    <citation type="journal article" date="2016" name="Antonie Van Leeuwenhoek">
        <title>Nocardia donostiensis sp. nov., isolated from human respiratory specimens.</title>
        <authorList>
            <person name="Ercibengoa M."/>
            <person name="Bell M."/>
            <person name="Marimon J.M."/>
            <person name="Humrighouse B."/>
            <person name="Klenk H.P."/>
            <person name="Potter G."/>
            <person name="Perez-Trallero E."/>
        </authorList>
    </citation>
    <scope>NUCLEOTIDE SEQUENCE [LARGE SCALE GENOMIC DNA]</scope>
    <source>
        <strain evidence="4 5">X1655</strain>
    </source>
</reference>
<organism evidence="4 5">
    <name type="scientific">Nocardia donostiensis</name>
    <dbReference type="NCBI Taxonomy" id="1538463"/>
    <lineage>
        <taxon>Bacteria</taxon>
        <taxon>Bacillati</taxon>
        <taxon>Actinomycetota</taxon>
        <taxon>Actinomycetes</taxon>
        <taxon>Mycobacteriales</taxon>
        <taxon>Nocardiaceae</taxon>
        <taxon>Nocardia</taxon>
    </lineage>
</organism>
<dbReference type="RefSeq" id="WP_077115544.1">
    <property type="nucleotide sequence ID" value="NZ_LOKT01000013.1"/>
</dbReference>
<dbReference type="InterPro" id="IPR043724">
    <property type="entry name" value="DUF5666"/>
</dbReference>
<comment type="caution">
    <text evidence="4">The sequence shown here is derived from an EMBL/GenBank/DDBJ whole genome shotgun (WGS) entry which is preliminary data.</text>
</comment>
<accession>A0A1V2TJ31</accession>
<name>A0A1V2TJ31_9NOCA</name>
<keyword evidence="2" id="KW-0472">Membrane</keyword>
<evidence type="ECO:0000313" key="4">
    <source>
        <dbReference type="EMBL" id="ONM49486.1"/>
    </source>
</evidence>
<feature type="domain" description="DUF5666" evidence="3">
    <location>
        <begin position="200"/>
        <end position="264"/>
    </location>
</feature>
<evidence type="ECO:0000313" key="5">
    <source>
        <dbReference type="Proteomes" id="UP000188836"/>
    </source>
</evidence>